<feature type="compositionally biased region" description="Basic and acidic residues" evidence="4">
    <location>
        <begin position="172"/>
        <end position="192"/>
    </location>
</feature>
<name>A0AAV5FS73_ELECO</name>
<dbReference type="GO" id="GO:0004497">
    <property type="term" value="F:monooxygenase activity"/>
    <property type="evidence" value="ECO:0007669"/>
    <property type="project" value="InterPro"/>
</dbReference>
<dbReference type="EMBL" id="BQKI01000093">
    <property type="protein sequence ID" value="GJN37111.1"/>
    <property type="molecule type" value="Genomic_DNA"/>
</dbReference>
<sequence length="201" mass="22750">MRRLQSFAYARTAEVDCLIDSIANSPPATPIDLREKLYALNDGIIGTVAFRKVYGSAQFERSSFQQVMEETVRVLGSFTFEDFFPELRLARWADVLTGAVARRRSIFHKVDSFFDSVIEKHLEPERLEAAVQEDMVDVLVKMWREQDDEALGFTRDHIKGILMTDTEETAGDEPKLKADGHGGLEGEEDKAAHGPWRNGKN</sequence>
<dbReference type="AlphaFoldDB" id="A0AAV5FS73"/>
<evidence type="ECO:0000313" key="6">
    <source>
        <dbReference type="Proteomes" id="UP001054889"/>
    </source>
</evidence>
<keyword evidence="2" id="KW-0479">Metal-binding</keyword>
<comment type="similarity">
    <text evidence="1">Belongs to the cytochrome P450 family.</text>
</comment>
<dbReference type="Proteomes" id="UP001054889">
    <property type="component" value="Unassembled WGS sequence"/>
</dbReference>
<protein>
    <submittedName>
        <fullName evidence="5">Uncharacterized protein</fullName>
    </submittedName>
</protein>
<dbReference type="Gene3D" id="1.10.630.10">
    <property type="entry name" value="Cytochrome P450"/>
    <property type="match status" value="1"/>
</dbReference>
<dbReference type="PANTHER" id="PTHR47955">
    <property type="entry name" value="CYTOCHROME P450 FAMILY 71 PROTEIN"/>
    <property type="match status" value="1"/>
</dbReference>
<dbReference type="InterPro" id="IPR001128">
    <property type="entry name" value="Cyt_P450"/>
</dbReference>
<dbReference type="Pfam" id="PF00067">
    <property type="entry name" value="p450"/>
    <property type="match status" value="1"/>
</dbReference>
<accession>A0AAV5FS73</accession>
<dbReference type="SUPFAM" id="SSF48264">
    <property type="entry name" value="Cytochrome P450"/>
    <property type="match status" value="1"/>
</dbReference>
<comment type="caution">
    <text evidence="5">The sequence shown here is derived from an EMBL/GenBank/DDBJ whole genome shotgun (WGS) entry which is preliminary data.</text>
</comment>
<evidence type="ECO:0000256" key="1">
    <source>
        <dbReference type="ARBA" id="ARBA00010617"/>
    </source>
</evidence>
<evidence type="ECO:0000256" key="3">
    <source>
        <dbReference type="ARBA" id="ARBA00023004"/>
    </source>
</evidence>
<dbReference type="PANTHER" id="PTHR47955:SF11">
    <property type="entry name" value="4-HYDROXYPHENYLACETALDEHYDE OXIME MONOOXYGENASE"/>
    <property type="match status" value="1"/>
</dbReference>
<dbReference type="GO" id="GO:0005506">
    <property type="term" value="F:iron ion binding"/>
    <property type="evidence" value="ECO:0007669"/>
    <property type="project" value="InterPro"/>
</dbReference>
<evidence type="ECO:0000256" key="2">
    <source>
        <dbReference type="ARBA" id="ARBA00022723"/>
    </source>
</evidence>
<organism evidence="5 6">
    <name type="scientific">Eleusine coracana subsp. coracana</name>
    <dbReference type="NCBI Taxonomy" id="191504"/>
    <lineage>
        <taxon>Eukaryota</taxon>
        <taxon>Viridiplantae</taxon>
        <taxon>Streptophyta</taxon>
        <taxon>Embryophyta</taxon>
        <taxon>Tracheophyta</taxon>
        <taxon>Spermatophyta</taxon>
        <taxon>Magnoliopsida</taxon>
        <taxon>Liliopsida</taxon>
        <taxon>Poales</taxon>
        <taxon>Poaceae</taxon>
        <taxon>PACMAD clade</taxon>
        <taxon>Chloridoideae</taxon>
        <taxon>Cynodonteae</taxon>
        <taxon>Eleusininae</taxon>
        <taxon>Eleusine</taxon>
    </lineage>
</organism>
<dbReference type="InterPro" id="IPR036396">
    <property type="entry name" value="Cyt_P450_sf"/>
</dbReference>
<reference evidence="5" key="2">
    <citation type="submission" date="2021-12" db="EMBL/GenBank/DDBJ databases">
        <title>Resequencing data analysis of finger millet.</title>
        <authorList>
            <person name="Hatakeyama M."/>
            <person name="Aluri S."/>
            <person name="Balachadran M.T."/>
            <person name="Sivarajan S.R."/>
            <person name="Poveda L."/>
            <person name="Shimizu-Inatsugi R."/>
            <person name="Schlapbach R."/>
            <person name="Sreeman S.M."/>
            <person name="Shimizu K.K."/>
        </authorList>
    </citation>
    <scope>NUCLEOTIDE SEQUENCE</scope>
</reference>
<proteinExistence type="inferred from homology"/>
<dbReference type="GO" id="GO:0016705">
    <property type="term" value="F:oxidoreductase activity, acting on paired donors, with incorporation or reduction of molecular oxygen"/>
    <property type="evidence" value="ECO:0007669"/>
    <property type="project" value="InterPro"/>
</dbReference>
<evidence type="ECO:0000313" key="5">
    <source>
        <dbReference type="EMBL" id="GJN37111.1"/>
    </source>
</evidence>
<feature type="region of interest" description="Disordered" evidence="4">
    <location>
        <begin position="164"/>
        <end position="201"/>
    </location>
</feature>
<gene>
    <name evidence="5" type="primary">gb26035</name>
    <name evidence="5" type="ORF">PR202_gb26035</name>
</gene>
<reference evidence="5" key="1">
    <citation type="journal article" date="2018" name="DNA Res.">
        <title>Multiple hybrid de novo genome assembly of finger millet, an orphan allotetraploid crop.</title>
        <authorList>
            <person name="Hatakeyama M."/>
            <person name="Aluri S."/>
            <person name="Balachadran M.T."/>
            <person name="Sivarajan S.R."/>
            <person name="Patrignani A."/>
            <person name="Gruter S."/>
            <person name="Poveda L."/>
            <person name="Shimizu-Inatsugi R."/>
            <person name="Baeten J."/>
            <person name="Francoijs K.J."/>
            <person name="Nataraja K.N."/>
            <person name="Reddy Y.A.N."/>
            <person name="Phadnis S."/>
            <person name="Ravikumar R.L."/>
            <person name="Schlapbach R."/>
            <person name="Sreeman S.M."/>
            <person name="Shimizu K.K."/>
        </authorList>
    </citation>
    <scope>NUCLEOTIDE SEQUENCE</scope>
</reference>
<dbReference type="GO" id="GO:0020037">
    <property type="term" value="F:heme binding"/>
    <property type="evidence" value="ECO:0007669"/>
    <property type="project" value="InterPro"/>
</dbReference>
<keyword evidence="6" id="KW-1185">Reference proteome</keyword>
<keyword evidence="3" id="KW-0408">Iron</keyword>
<evidence type="ECO:0000256" key="4">
    <source>
        <dbReference type="SAM" id="MobiDB-lite"/>
    </source>
</evidence>